<evidence type="ECO:0008006" key="3">
    <source>
        <dbReference type="Google" id="ProtNLM"/>
    </source>
</evidence>
<dbReference type="KEGG" id="cpis:HS961_07125"/>
<evidence type="ECO:0000313" key="2">
    <source>
        <dbReference type="Proteomes" id="UP000515240"/>
    </source>
</evidence>
<proteinExistence type="predicted"/>
<sequence length="189" mass="20100">MTLERTLLAVAAIGLAGLGGGWTLHAWRTDSQLQAKDTTIAQIRQGHADQLEEQATAARNVQRLVQRAIDLNQAAIATVDTKLSGERDAEKLEADRLRKCVGNGTCGVRLVTKRAACAPGASDGGGRLNATTGSVGDATLALDGDTGIAVLDLRDSVKEDARKLEYLRSYTIQCAGIEAQNQQLNLHPR</sequence>
<dbReference type="AlphaFoldDB" id="A0A7G5EF54"/>
<dbReference type="RefSeq" id="WP_182327044.1">
    <property type="nucleotide sequence ID" value="NZ_CP058554.1"/>
</dbReference>
<gene>
    <name evidence="1" type="ORF">HS961_07125</name>
</gene>
<dbReference type="EMBL" id="CP058554">
    <property type="protein sequence ID" value="QMV72629.1"/>
    <property type="molecule type" value="Genomic_DNA"/>
</dbReference>
<organism evidence="1 2">
    <name type="scientific">Comamonas piscis</name>
    <dbReference type="NCBI Taxonomy" id="1562974"/>
    <lineage>
        <taxon>Bacteria</taxon>
        <taxon>Pseudomonadati</taxon>
        <taxon>Pseudomonadota</taxon>
        <taxon>Betaproteobacteria</taxon>
        <taxon>Burkholderiales</taxon>
        <taxon>Comamonadaceae</taxon>
        <taxon>Comamonas</taxon>
    </lineage>
</organism>
<reference evidence="1 2" key="1">
    <citation type="journal article" date="2020" name="G3 (Bethesda)">
        <title>CeMbio - The Caenorhabditis elegans Microbiome Resource.</title>
        <authorList>
            <person name="Dirksen P."/>
            <person name="Assie A."/>
            <person name="Zimmermann J."/>
            <person name="Zhang F."/>
            <person name="Tietje A.M."/>
            <person name="Marsh S.A."/>
            <person name="Felix M.A."/>
            <person name="Shapira M."/>
            <person name="Kaleta C."/>
            <person name="Schulenburg H."/>
            <person name="Samuel B."/>
        </authorList>
    </citation>
    <scope>NUCLEOTIDE SEQUENCE [LARGE SCALE GENOMIC DNA]</scope>
    <source>
        <strain evidence="1 2">BIGb0172</strain>
    </source>
</reference>
<evidence type="ECO:0000313" key="1">
    <source>
        <dbReference type="EMBL" id="QMV72629.1"/>
    </source>
</evidence>
<dbReference type="Proteomes" id="UP000515240">
    <property type="component" value="Chromosome"/>
</dbReference>
<protein>
    <recommendedName>
        <fullName evidence="3">Lysis protein</fullName>
    </recommendedName>
</protein>
<keyword evidence="2" id="KW-1185">Reference proteome</keyword>
<name>A0A7G5EF54_9BURK</name>
<accession>A0A7G5EF54</accession>